<protein>
    <submittedName>
        <fullName evidence="1">Uncharacterized protein</fullName>
    </submittedName>
</protein>
<dbReference type="RefSeq" id="WP_095326025.1">
    <property type="nucleotide sequence ID" value="NZ_NPCC01000003.1"/>
</dbReference>
<evidence type="ECO:0000313" key="2">
    <source>
        <dbReference type="Proteomes" id="UP000216207"/>
    </source>
</evidence>
<organism evidence="1 2">
    <name type="scientific">Shouchella clausii</name>
    <name type="common">Alkalihalobacillus clausii</name>
    <dbReference type="NCBI Taxonomy" id="79880"/>
    <lineage>
        <taxon>Bacteria</taxon>
        <taxon>Bacillati</taxon>
        <taxon>Bacillota</taxon>
        <taxon>Bacilli</taxon>
        <taxon>Bacillales</taxon>
        <taxon>Bacillaceae</taxon>
        <taxon>Shouchella</taxon>
    </lineage>
</organism>
<accession>A0A268P568</accession>
<dbReference type="AlphaFoldDB" id="A0A268P568"/>
<reference evidence="1 2" key="1">
    <citation type="submission" date="2017-07" db="EMBL/GenBank/DDBJ databases">
        <title>Isolation and whole genome analysis of endospore-forming bacteria from heroin.</title>
        <authorList>
            <person name="Kalinowski J."/>
            <person name="Ahrens B."/>
            <person name="Al-Dilaimi A."/>
            <person name="Winkler A."/>
            <person name="Wibberg D."/>
            <person name="Schleenbecker U."/>
            <person name="Ruckert C."/>
            <person name="Wolfel R."/>
            <person name="Grass G."/>
        </authorList>
    </citation>
    <scope>NUCLEOTIDE SEQUENCE [LARGE SCALE GENOMIC DNA]</scope>
    <source>
        <strain evidence="1 2">7539</strain>
    </source>
</reference>
<evidence type="ECO:0000313" key="1">
    <source>
        <dbReference type="EMBL" id="PAE90894.1"/>
    </source>
</evidence>
<proteinExistence type="predicted"/>
<gene>
    <name evidence="1" type="ORF">CHH72_00650</name>
</gene>
<dbReference type="Proteomes" id="UP000216207">
    <property type="component" value="Unassembled WGS sequence"/>
</dbReference>
<sequence length="65" mass="7494">MKEIIAFWDTSSDNGMVCVTENKEIIDSILSPVSNEGEFAEWRKQHVLRLATWYKVPIANIKLVK</sequence>
<name>A0A268P568_SHOCL</name>
<comment type="caution">
    <text evidence="1">The sequence shown here is derived from an EMBL/GenBank/DDBJ whole genome shotgun (WGS) entry which is preliminary data.</text>
</comment>
<dbReference type="EMBL" id="NPCC01000003">
    <property type="protein sequence ID" value="PAE90894.1"/>
    <property type="molecule type" value="Genomic_DNA"/>
</dbReference>